<evidence type="ECO:0000259" key="1">
    <source>
        <dbReference type="Pfam" id="PF12706"/>
    </source>
</evidence>
<dbReference type="EMBL" id="JACHFM010000002">
    <property type="protein sequence ID" value="MBB5222846.1"/>
    <property type="molecule type" value="Genomic_DNA"/>
</dbReference>
<evidence type="ECO:0000313" key="3">
    <source>
        <dbReference type="Proteomes" id="UP000549457"/>
    </source>
</evidence>
<reference evidence="2 3" key="1">
    <citation type="submission" date="2020-08" db="EMBL/GenBank/DDBJ databases">
        <title>Genomic Encyclopedia of Type Strains, Phase IV (KMG-IV): sequencing the most valuable type-strain genomes for metagenomic binning, comparative biology and taxonomic classification.</title>
        <authorList>
            <person name="Goeker M."/>
        </authorList>
    </citation>
    <scope>NUCLEOTIDE SEQUENCE [LARGE SCALE GENOMIC DNA]</scope>
    <source>
        <strain evidence="2 3">DSM 101730</strain>
    </source>
</reference>
<dbReference type="EC" id="3.1.4.55" evidence="2"/>
<accession>A0A840SSQ1</accession>
<organism evidence="2 3">
    <name type="scientific">Amaricoccus macauensis</name>
    <dbReference type="NCBI Taxonomy" id="57001"/>
    <lineage>
        <taxon>Bacteria</taxon>
        <taxon>Pseudomonadati</taxon>
        <taxon>Pseudomonadota</taxon>
        <taxon>Alphaproteobacteria</taxon>
        <taxon>Rhodobacterales</taxon>
        <taxon>Paracoccaceae</taxon>
        <taxon>Amaricoccus</taxon>
    </lineage>
</organism>
<dbReference type="Pfam" id="PF12706">
    <property type="entry name" value="Lactamase_B_2"/>
    <property type="match status" value="1"/>
</dbReference>
<proteinExistence type="predicted"/>
<dbReference type="AlphaFoldDB" id="A0A840SSQ1"/>
<keyword evidence="3" id="KW-1185">Reference proteome</keyword>
<name>A0A840SSQ1_9RHOB</name>
<dbReference type="InterPro" id="IPR001279">
    <property type="entry name" value="Metallo-B-lactamas"/>
</dbReference>
<gene>
    <name evidence="2" type="ORF">HNP73_002782</name>
</gene>
<dbReference type="PANTHER" id="PTHR42663:SF6">
    <property type="entry name" value="HYDROLASE C777.06C-RELATED"/>
    <property type="match status" value="1"/>
</dbReference>
<dbReference type="RefSeq" id="WP_184150397.1">
    <property type="nucleotide sequence ID" value="NZ_JACHFM010000002.1"/>
</dbReference>
<keyword evidence="2" id="KW-0378">Hydrolase</keyword>
<protein>
    <submittedName>
        <fullName evidence="2">Phosphoribosyl 1,2-cyclic phosphate phosphodiesterase</fullName>
        <ecNumber evidence="2">3.1.4.55</ecNumber>
    </submittedName>
</protein>
<evidence type="ECO:0000313" key="2">
    <source>
        <dbReference type="EMBL" id="MBB5222846.1"/>
    </source>
</evidence>
<dbReference type="PANTHER" id="PTHR42663">
    <property type="entry name" value="HYDROLASE C777.06C-RELATED-RELATED"/>
    <property type="match status" value="1"/>
</dbReference>
<comment type="caution">
    <text evidence="2">The sequence shown here is derived from an EMBL/GenBank/DDBJ whole genome shotgun (WGS) entry which is preliminary data.</text>
</comment>
<feature type="domain" description="Metallo-beta-lactamase" evidence="1">
    <location>
        <begin position="53"/>
        <end position="234"/>
    </location>
</feature>
<dbReference type="Gene3D" id="3.60.15.10">
    <property type="entry name" value="Ribonuclease Z/Hydroxyacylglutathione hydrolase-like"/>
    <property type="match status" value="1"/>
</dbReference>
<dbReference type="CDD" id="cd16279">
    <property type="entry name" value="metallo-hydrolase-like_MBL-fold"/>
    <property type="match status" value="1"/>
</dbReference>
<dbReference type="InterPro" id="IPR036866">
    <property type="entry name" value="RibonucZ/Hydroxyglut_hydro"/>
</dbReference>
<dbReference type="Proteomes" id="UP000549457">
    <property type="component" value="Unassembled WGS sequence"/>
</dbReference>
<sequence length="266" mass="28850">MSARLRATILGCGSSAGVPRIGGDWGDCDPAESRNRRLRCSLLVERIDGEAVTRALIDTTPDLRTQLLAAGVGLLDGVAWTHPHADHLHGVDDLRTVVHNRGARLPVWADADTTEVLLSRFAYVFVQPPGSLYPPILDLHEIDGPFEIDGAGGAIRFEPFRVQHGRIEALGFRIGDLAYLPDVSAIPEAAWPALENLDVLILDALRRKPHPTHAHLDQSLAWIEQAAPRRAVLTDMHNDLDYATLSAELPAGIIAAHDGLVIETPA</sequence>
<dbReference type="GO" id="GO:0103043">
    <property type="term" value="F:phosphoribosyl 1,2-cyclic phosphate phosphodiesterase activity"/>
    <property type="evidence" value="ECO:0007669"/>
    <property type="project" value="UniProtKB-EC"/>
</dbReference>
<dbReference type="SUPFAM" id="SSF56281">
    <property type="entry name" value="Metallo-hydrolase/oxidoreductase"/>
    <property type="match status" value="1"/>
</dbReference>